<dbReference type="Pfam" id="PF01944">
    <property type="entry name" value="SpoIIM"/>
    <property type="match status" value="1"/>
</dbReference>
<proteinExistence type="predicted"/>
<name>A0A150F5S3_9BACI</name>
<dbReference type="AlphaFoldDB" id="A0A150F5S3"/>
<reference evidence="3" key="1">
    <citation type="submission" date="2016-02" db="EMBL/GenBank/DDBJ databases">
        <authorList>
            <person name="Dunlap C."/>
        </authorList>
    </citation>
    <scope>NUCLEOTIDE SEQUENCE [LARGE SCALE GENOMIC DNA]</scope>
    <source>
        <strain evidence="3">NRRL B-41092</strain>
    </source>
</reference>
<accession>A0A150F5S3</accession>
<evidence type="ECO:0008006" key="4">
    <source>
        <dbReference type="Google" id="ProtNLM"/>
    </source>
</evidence>
<dbReference type="PANTHER" id="PTHR35337:SF1">
    <property type="entry name" value="SLR1478 PROTEIN"/>
    <property type="match status" value="1"/>
</dbReference>
<feature type="transmembrane region" description="Helical" evidence="1">
    <location>
        <begin position="57"/>
        <end position="79"/>
    </location>
</feature>
<sequence length="175" mass="19126">MMSRISQSVKMSFFPLIASLLFFIGGVVTAVFSDDFFSAAPYNGSAGAVELLKNNAIACLFLTAGFFTFGLTSIFYLFSNGFILSGSIIESLHNGVPFYQIILLLIPHGIFEVPALLLSGVIGFKSVELVIRLCFSKQKKIMITMFKHMGIMVLCIICLLIAAAIVEAYITPIFK</sequence>
<dbReference type="RefSeq" id="WP_061522263.1">
    <property type="nucleotide sequence ID" value="NZ_JARLZY010000011.1"/>
</dbReference>
<evidence type="ECO:0000313" key="2">
    <source>
        <dbReference type="EMBL" id="KXZ17763.1"/>
    </source>
</evidence>
<organism evidence="2 3">
    <name type="scientific">Bacillus nakamurai</name>
    <dbReference type="NCBI Taxonomy" id="1793963"/>
    <lineage>
        <taxon>Bacteria</taxon>
        <taxon>Bacillati</taxon>
        <taxon>Bacillota</taxon>
        <taxon>Bacilli</taxon>
        <taxon>Bacillales</taxon>
        <taxon>Bacillaceae</taxon>
        <taxon>Bacillus</taxon>
    </lineage>
</organism>
<dbReference type="EMBL" id="LSBA01000019">
    <property type="protein sequence ID" value="KXZ17763.1"/>
    <property type="molecule type" value="Genomic_DNA"/>
</dbReference>
<feature type="transmembrane region" description="Helical" evidence="1">
    <location>
        <begin position="91"/>
        <end position="110"/>
    </location>
</feature>
<dbReference type="InterPro" id="IPR002798">
    <property type="entry name" value="SpoIIM-like"/>
</dbReference>
<evidence type="ECO:0000256" key="1">
    <source>
        <dbReference type="SAM" id="Phobius"/>
    </source>
</evidence>
<evidence type="ECO:0000313" key="3">
    <source>
        <dbReference type="Proteomes" id="UP000075430"/>
    </source>
</evidence>
<keyword evidence="1" id="KW-0472">Membrane</keyword>
<keyword evidence="1" id="KW-1133">Transmembrane helix</keyword>
<keyword evidence="1" id="KW-0812">Transmembrane</keyword>
<feature type="transmembrane region" description="Helical" evidence="1">
    <location>
        <begin position="116"/>
        <end position="135"/>
    </location>
</feature>
<protein>
    <recommendedName>
        <fullName evidence="4">Stage II sporulation protein M</fullName>
    </recommendedName>
</protein>
<dbReference type="PANTHER" id="PTHR35337">
    <property type="entry name" value="SLR1478 PROTEIN"/>
    <property type="match status" value="1"/>
</dbReference>
<dbReference type="OrthoDB" id="2942182at2"/>
<dbReference type="Proteomes" id="UP000075430">
    <property type="component" value="Unassembled WGS sequence"/>
</dbReference>
<comment type="caution">
    <text evidence="2">The sequence shown here is derived from an EMBL/GenBank/DDBJ whole genome shotgun (WGS) entry which is preliminary data.</text>
</comment>
<feature type="transmembrane region" description="Helical" evidence="1">
    <location>
        <begin position="147"/>
        <end position="170"/>
    </location>
</feature>
<keyword evidence="3" id="KW-1185">Reference proteome</keyword>
<gene>
    <name evidence="2" type="ORF">AXI58_18680</name>
</gene>
<dbReference type="STRING" id="1793963.AXI58_18680"/>